<dbReference type="EMBL" id="JAVHNS010000003">
    <property type="protein sequence ID" value="KAK6360918.1"/>
    <property type="molecule type" value="Genomic_DNA"/>
</dbReference>
<dbReference type="Proteomes" id="UP001373714">
    <property type="component" value="Unassembled WGS sequence"/>
</dbReference>
<proteinExistence type="predicted"/>
<comment type="caution">
    <text evidence="1">The sequence shown here is derived from an EMBL/GenBank/DDBJ whole genome shotgun (WGS) entry which is preliminary data.</text>
</comment>
<sequence length="257" mass="29203">MAGNISAAMHVLLLPELLEQILIDFFYILWPGRPSTRPSLALLHLRSVSATWRSMIDTSPTLQSLTFRNRQLYNPNGGERYDTNGCFLYWLIANLETSVLRESADLAARTRRQNFENFANRAWNNGSSEFPWMYITKPAVTEVSLYFGVAAYHSRLPGQWMEYKSSSSVGSCAKWKGNRLSLHSATGITTDLILEKIVETLRALYELPGPGSFFICEISMKFGVEEREELDGYDDGVLMRRQSELGDEVCALEYVLF</sequence>
<keyword evidence="2" id="KW-1185">Reference proteome</keyword>
<name>A0AAV9VIG0_9PEZI</name>
<evidence type="ECO:0000313" key="1">
    <source>
        <dbReference type="EMBL" id="KAK6360918.1"/>
    </source>
</evidence>
<reference evidence="1 2" key="1">
    <citation type="submission" date="2019-10" db="EMBL/GenBank/DDBJ databases">
        <authorList>
            <person name="Palmer J.M."/>
        </authorList>
    </citation>
    <scope>NUCLEOTIDE SEQUENCE [LARGE SCALE GENOMIC DNA]</scope>
    <source>
        <strain evidence="1 2">TWF730</strain>
    </source>
</reference>
<protein>
    <recommendedName>
        <fullName evidence="3">F-box domain-containing protein</fullName>
    </recommendedName>
</protein>
<dbReference type="AlphaFoldDB" id="A0AAV9VIG0"/>
<evidence type="ECO:0000313" key="2">
    <source>
        <dbReference type="Proteomes" id="UP001373714"/>
    </source>
</evidence>
<gene>
    <name evidence="1" type="ORF">TWF730_007033</name>
</gene>
<accession>A0AAV9VIG0</accession>
<evidence type="ECO:0008006" key="3">
    <source>
        <dbReference type="Google" id="ProtNLM"/>
    </source>
</evidence>
<organism evidence="1 2">
    <name type="scientific">Orbilia blumenaviensis</name>
    <dbReference type="NCBI Taxonomy" id="1796055"/>
    <lineage>
        <taxon>Eukaryota</taxon>
        <taxon>Fungi</taxon>
        <taxon>Dikarya</taxon>
        <taxon>Ascomycota</taxon>
        <taxon>Pezizomycotina</taxon>
        <taxon>Orbiliomycetes</taxon>
        <taxon>Orbiliales</taxon>
        <taxon>Orbiliaceae</taxon>
        <taxon>Orbilia</taxon>
    </lineage>
</organism>